<dbReference type="SUPFAM" id="SSF53850">
    <property type="entry name" value="Periplasmic binding protein-like II"/>
    <property type="match status" value="1"/>
</dbReference>
<keyword evidence="6" id="KW-1185">Reference proteome</keyword>
<dbReference type="AlphaFoldDB" id="A0AA43XI17"/>
<organism evidence="5 6">
    <name type="scientific">Isachenkonia alkalipeptolytica</name>
    <dbReference type="NCBI Taxonomy" id="2565777"/>
    <lineage>
        <taxon>Bacteria</taxon>
        <taxon>Bacillati</taxon>
        <taxon>Bacillota</taxon>
        <taxon>Clostridia</taxon>
        <taxon>Eubacteriales</taxon>
        <taxon>Clostridiaceae</taxon>
        <taxon>Isachenkonia</taxon>
    </lineage>
</organism>
<comment type="caution">
    <text evidence="5">The sequence shown here is derived from an EMBL/GenBank/DDBJ whole genome shotgun (WGS) entry which is preliminary data.</text>
</comment>
<dbReference type="GO" id="GO:1901982">
    <property type="term" value="F:maltose binding"/>
    <property type="evidence" value="ECO:0007669"/>
    <property type="project" value="TreeGrafter"/>
</dbReference>
<proteinExistence type="inferred from homology"/>
<evidence type="ECO:0000256" key="4">
    <source>
        <dbReference type="SAM" id="SignalP"/>
    </source>
</evidence>
<evidence type="ECO:0000313" key="6">
    <source>
        <dbReference type="Proteomes" id="UP000449710"/>
    </source>
</evidence>
<dbReference type="Gene3D" id="3.40.190.10">
    <property type="entry name" value="Periplasmic binding protein-like II"/>
    <property type="match status" value="2"/>
</dbReference>
<dbReference type="Proteomes" id="UP000449710">
    <property type="component" value="Unassembled WGS sequence"/>
</dbReference>
<name>A0AA43XI17_9CLOT</name>
<feature type="signal peptide" evidence="4">
    <location>
        <begin position="1"/>
        <end position="21"/>
    </location>
</feature>
<protein>
    <submittedName>
        <fullName evidence="5">Sugar ABC transporter substrate-binding protein</fullName>
    </submittedName>
</protein>
<dbReference type="PANTHER" id="PTHR30061:SF50">
    <property type="entry name" value="MALTOSE_MALTODEXTRIN-BINDING PERIPLASMIC PROTEIN"/>
    <property type="match status" value="1"/>
</dbReference>
<evidence type="ECO:0000313" key="5">
    <source>
        <dbReference type="EMBL" id="NBG86881.1"/>
    </source>
</evidence>
<dbReference type="GO" id="GO:0042956">
    <property type="term" value="P:maltodextrin transmembrane transport"/>
    <property type="evidence" value="ECO:0007669"/>
    <property type="project" value="TreeGrafter"/>
</dbReference>
<dbReference type="RefSeq" id="WP_160718194.1">
    <property type="nucleotide sequence ID" value="NZ_SUMG01000001.1"/>
</dbReference>
<dbReference type="EMBL" id="SUMG01000001">
    <property type="protein sequence ID" value="NBG86881.1"/>
    <property type="molecule type" value="Genomic_DNA"/>
</dbReference>
<comment type="similarity">
    <text evidence="1">Belongs to the bacterial solute-binding protein 1 family.</text>
</comment>
<evidence type="ECO:0000256" key="3">
    <source>
        <dbReference type="ARBA" id="ARBA00022729"/>
    </source>
</evidence>
<dbReference type="PROSITE" id="PS51257">
    <property type="entry name" value="PROKAR_LIPOPROTEIN"/>
    <property type="match status" value="1"/>
</dbReference>
<evidence type="ECO:0000256" key="2">
    <source>
        <dbReference type="ARBA" id="ARBA00022448"/>
    </source>
</evidence>
<feature type="chain" id="PRO_5041316123" evidence="4">
    <location>
        <begin position="22"/>
        <end position="442"/>
    </location>
</feature>
<gene>
    <name evidence="5" type="ORF">ISALK_00060</name>
</gene>
<accession>A0AA43XI17</accession>
<dbReference type="PANTHER" id="PTHR30061">
    <property type="entry name" value="MALTOSE-BINDING PERIPLASMIC PROTEIN"/>
    <property type="match status" value="1"/>
</dbReference>
<keyword evidence="3 4" id="KW-0732">Signal</keyword>
<dbReference type="GO" id="GO:0055052">
    <property type="term" value="C:ATP-binding cassette (ABC) transporter complex, substrate-binding subunit-containing"/>
    <property type="evidence" value="ECO:0007669"/>
    <property type="project" value="TreeGrafter"/>
</dbReference>
<keyword evidence="2" id="KW-0813">Transport</keyword>
<evidence type="ECO:0000256" key="1">
    <source>
        <dbReference type="ARBA" id="ARBA00008520"/>
    </source>
</evidence>
<sequence length="442" mass="48920">MKKVMSLLLVLVLGFALMACGGDDDNGENGGTDLDEAEGLTGSISVQVEEDWLPIYEAARDRVLEDNPDATIEFIQTPSFDHLDVLDSTDPTNEDVADLYAIPADRIFGLYQNDALAALDALELADSVGGFADYEAGLGGNFVINDEYMAFPMNIETLINFANTANAEDLGIDLGSEIEFTDLEPEEMLIPVFDAWFGVAFTNSADVEFLGHDENDELYSDLTQDFADLDPEKQAVFEALFDYWQAHHEAGTDLWDEEAAWGYMDSEFTTGGNTALRIEGPWSTGNLSSQAGDGEDLDILPLSQVTINGNPMAHWQGGWGLVLNSRIEMDEDQMLLGHRMIEEIMNTDYAVEFFEASGKIMENVDASVYTESDELSDTDKEVIAAVIESYNEAPARPLFTEWGQVWDTWKNGMLSWSAVEPANVEEAYQEIQASFEAMMLNY</sequence>
<reference evidence="5 6" key="1">
    <citation type="submission" date="2019-04" db="EMBL/GenBank/DDBJ databases">
        <title>Isachenkonia alkalipeptolytica gen. nov. sp. nov. a new anaerobic, alkiliphilic organothrophic bacterium capable to reduce synthesized ferrihydrite isolated from a soda lake.</title>
        <authorList>
            <person name="Toshchakov S.V."/>
            <person name="Zavarzina D.G."/>
            <person name="Zhilina T.N."/>
            <person name="Kostrikina N.A."/>
            <person name="Kublanov I.V."/>
        </authorList>
    </citation>
    <scope>NUCLEOTIDE SEQUENCE [LARGE SCALE GENOMIC DNA]</scope>
    <source>
        <strain evidence="5 6">Z-1701</strain>
    </source>
</reference>
<dbReference type="GO" id="GO:0015768">
    <property type="term" value="P:maltose transport"/>
    <property type="evidence" value="ECO:0007669"/>
    <property type="project" value="TreeGrafter"/>
</dbReference>